<comment type="cofactor">
    <cofactor evidence="4">
        <name>(R)-lipoate</name>
        <dbReference type="ChEBI" id="CHEBI:83088"/>
    </cofactor>
    <text evidence="4">Binds 1 lipoyl cofactor covalently.</text>
</comment>
<dbReference type="InterPro" id="IPR002930">
    <property type="entry name" value="GCV_H"/>
</dbReference>
<name>A0A2G5T1S2_9PELO</name>
<dbReference type="PANTHER" id="PTHR11715">
    <property type="entry name" value="GLYCINE CLEAVAGE SYSTEM H PROTEIN"/>
    <property type="match status" value="1"/>
</dbReference>
<dbReference type="GO" id="GO:0019464">
    <property type="term" value="P:glycine decarboxylation via glycine cleavage system"/>
    <property type="evidence" value="ECO:0007669"/>
    <property type="project" value="UniProtKB-UniRule"/>
</dbReference>
<sequence length="148" mass="16399">MSFLARLIPTVSARTALRFASSGRFYTKKHEWILVDKTVGTVGITDFATEQLGDVVFLELPEAGTEIEKGDSTGAVESVKAASDIYAPVSGTVLEKNTKLEDEPGMINKSPLEKGWLYKVQIKSVDELKELLNEDQYNTFKEEEEAAH</sequence>
<evidence type="ECO:0000256" key="3">
    <source>
        <dbReference type="PIRSR" id="PIRSR617453-50"/>
    </source>
</evidence>
<dbReference type="HAMAP" id="MF_00272">
    <property type="entry name" value="GcvH"/>
    <property type="match status" value="1"/>
</dbReference>
<evidence type="ECO:0000256" key="4">
    <source>
        <dbReference type="RuleBase" id="RU364055"/>
    </source>
</evidence>
<feature type="domain" description="Lipoyl-binding" evidence="5">
    <location>
        <begin position="39"/>
        <end position="121"/>
    </location>
</feature>
<dbReference type="PROSITE" id="PS50968">
    <property type="entry name" value="BIOTINYL_LIPOYL"/>
    <property type="match status" value="1"/>
</dbReference>
<dbReference type="GO" id="GO:0005960">
    <property type="term" value="C:glycine cleavage complex"/>
    <property type="evidence" value="ECO:0007669"/>
    <property type="project" value="UniProtKB-UniRule"/>
</dbReference>
<dbReference type="EMBL" id="PDUG01000006">
    <property type="protein sequence ID" value="PIC21143.1"/>
    <property type="molecule type" value="Genomic_DNA"/>
</dbReference>
<comment type="similarity">
    <text evidence="1 4">Belongs to the GcvH family.</text>
</comment>
<dbReference type="CDD" id="cd06848">
    <property type="entry name" value="GCS_H"/>
    <property type="match status" value="1"/>
</dbReference>
<accession>A0A2G5T1S2</accession>
<dbReference type="GO" id="GO:0009249">
    <property type="term" value="P:protein lipoylation"/>
    <property type="evidence" value="ECO:0007669"/>
    <property type="project" value="TreeGrafter"/>
</dbReference>
<evidence type="ECO:0000259" key="5">
    <source>
        <dbReference type="PROSITE" id="PS50968"/>
    </source>
</evidence>
<dbReference type="NCBIfam" id="NF002270">
    <property type="entry name" value="PRK01202.1"/>
    <property type="match status" value="1"/>
</dbReference>
<evidence type="ECO:0000313" key="7">
    <source>
        <dbReference type="Proteomes" id="UP000230233"/>
    </source>
</evidence>
<keyword evidence="4" id="KW-0496">Mitochondrion</keyword>
<dbReference type="Pfam" id="PF01597">
    <property type="entry name" value="GCV_H"/>
    <property type="match status" value="1"/>
</dbReference>
<dbReference type="STRING" id="1611254.A0A2G5T1S2"/>
<evidence type="ECO:0000313" key="6">
    <source>
        <dbReference type="EMBL" id="PIC21143.1"/>
    </source>
</evidence>
<dbReference type="PANTHER" id="PTHR11715:SF37">
    <property type="entry name" value="GLYCINE CLEAVAGE SYSTEM H PROTEIN"/>
    <property type="match status" value="1"/>
</dbReference>
<dbReference type="Gene3D" id="2.40.50.100">
    <property type="match status" value="1"/>
</dbReference>
<dbReference type="Proteomes" id="UP000230233">
    <property type="component" value="Chromosome X"/>
</dbReference>
<evidence type="ECO:0000256" key="2">
    <source>
        <dbReference type="ARBA" id="ARBA00022823"/>
    </source>
</evidence>
<reference evidence="7" key="1">
    <citation type="submission" date="2017-10" db="EMBL/GenBank/DDBJ databases">
        <title>Rapid genome shrinkage in a self-fertile nematode reveals novel sperm competition proteins.</title>
        <authorList>
            <person name="Yin D."/>
            <person name="Schwarz E.M."/>
            <person name="Thomas C.G."/>
            <person name="Felde R.L."/>
            <person name="Korf I.F."/>
            <person name="Cutter A.D."/>
            <person name="Schartner C.M."/>
            <person name="Ralston E.J."/>
            <person name="Meyer B.J."/>
            <person name="Haag E.S."/>
        </authorList>
    </citation>
    <scope>NUCLEOTIDE SEQUENCE [LARGE SCALE GENOMIC DNA]</scope>
    <source>
        <strain evidence="7">JU1422</strain>
    </source>
</reference>
<dbReference type="NCBIfam" id="TIGR00527">
    <property type="entry name" value="gcvH"/>
    <property type="match status" value="1"/>
</dbReference>
<keyword evidence="7" id="KW-1185">Reference proteome</keyword>
<dbReference type="InterPro" id="IPR011053">
    <property type="entry name" value="Single_hybrid_motif"/>
</dbReference>
<dbReference type="InterPro" id="IPR017453">
    <property type="entry name" value="GCV_H_sub"/>
</dbReference>
<feature type="modified residue" description="N6-lipoyllysine" evidence="3">
    <location>
        <position position="80"/>
    </location>
</feature>
<dbReference type="SUPFAM" id="SSF51230">
    <property type="entry name" value="Single hybrid motif"/>
    <property type="match status" value="1"/>
</dbReference>
<organism evidence="6 7">
    <name type="scientific">Caenorhabditis nigoni</name>
    <dbReference type="NCBI Taxonomy" id="1611254"/>
    <lineage>
        <taxon>Eukaryota</taxon>
        <taxon>Metazoa</taxon>
        <taxon>Ecdysozoa</taxon>
        <taxon>Nematoda</taxon>
        <taxon>Chromadorea</taxon>
        <taxon>Rhabditida</taxon>
        <taxon>Rhabditina</taxon>
        <taxon>Rhabditomorpha</taxon>
        <taxon>Rhabditoidea</taxon>
        <taxon>Rhabditidae</taxon>
        <taxon>Peloderinae</taxon>
        <taxon>Caenorhabditis</taxon>
    </lineage>
</organism>
<dbReference type="OrthoDB" id="10264154at2759"/>
<evidence type="ECO:0000256" key="1">
    <source>
        <dbReference type="ARBA" id="ARBA00009249"/>
    </source>
</evidence>
<dbReference type="InterPro" id="IPR000089">
    <property type="entry name" value="Biotin_lipoyl"/>
</dbReference>
<proteinExistence type="inferred from homology"/>
<keyword evidence="2 3" id="KW-0450">Lipoyl</keyword>
<comment type="function">
    <text evidence="4">The H protein shuttles the methylamine group of glycine from the P protein to the T protein.</text>
</comment>
<comment type="subunit">
    <text evidence="4">The glycine cleavage system is composed of four proteins: P, T, L and H.</text>
</comment>
<comment type="caution">
    <text evidence="6">The sequence shown here is derived from an EMBL/GenBank/DDBJ whole genome shotgun (WGS) entry which is preliminary data.</text>
</comment>
<gene>
    <name evidence="6" type="primary">Cnig_chr_X.g26093</name>
    <name evidence="6" type="ORF">B9Z55_026093</name>
</gene>
<dbReference type="AlphaFoldDB" id="A0A2G5T1S2"/>
<dbReference type="InterPro" id="IPR033753">
    <property type="entry name" value="GCV_H/Fam206"/>
</dbReference>
<protein>
    <recommendedName>
        <fullName evidence="4">Glycine cleavage system H protein</fullName>
    </recommendedName>
</protein>
<keyword evidence="4" id="KW-0809">Transit peptide</keyword>
<dbReference type="GO" id="GO:0005739">
    <property type="term" value="C:mitochondrion"/>
    <property type="evidence" value="ECO:0007669"/>
    <property type="project" value="UniProtKB-SubCell"/>
</dbReference>
<comment type="subcellular location">
    <subcellularLocation>
        <location evidence="4">Mitochondrion</location>
    </subcellularLocation>
</comment>